<dbReference type="Proteomes" id="UP000230084">
    <property type="component" value="Unassembled WGS sequence"/>
</dbReference>
<reference evidence="2 3" key="1">
    <citation type="submission" date="2017-09" db="EMBL/GenBank/DDBJ databases">
        <title>Depth-based differentiation of microbial function through sediment-hosted aquifers and enrichment of novel symbionts in the deep terrestrial subsurface.</title>
        <authorList>
            <person name="Probst A.J."/>
            <person name="Ladd B."/>
            <person name="Jarett J.K."/>
            <person name="Geller-Mcgrath D.E."/>
            <person name="Sieber C.M."/>
            <person name="Emerson J.B."/>
            <person name="Anantharaman K."/>
            <person name="Thomas B.C."/>
            <person name="Malmstrom R."/>
            <person name="Stieglmeier M."/>
            <person name="Klingl A."/>
            <person name="Woyke T."/>
            <person name="Ryan C.M."/>
            <person name="Banfield J.F."/>
        </authorList>
    </citation>
    <scope>NUCLEOTIDE SEQUENCE [LARGE SCALE GENOMIC DNA]</scope>
    <source>
        <strain evidence="2">CG10_big_fil_rev_8_21_14_0_10_50_16</strain>
    </source>
</reference>
<name>A0A2H0RLV6_9BACT</name>
<feature type="region of interest" description="Disordered" evidence="1">
    <location>
        <begin position="41"/>
        <end position="63"/>
    </location>
</feature>
<protein>
    <submittedName>
        <fullName evidence="2">Uncharacterized protein</fullName>
    </submittedName>
</protein>
<evidence type="ECO:0000313" key="2">
    <source>
        <dbReference type="EMBL" id="PIR47541.1"/>
    </source>
</evidence>
<sequence>MEQDVSTESKNGHRQKHAKGDFLITVHERNGLVLQLRAEGRNRINDPDHEHKEQNILKHTHLQ</sequence>
<dbReference type="AlphaFoldDB" id="A0A2H0RLV6"/>
<organism evidence="2 3">
    <name type="scientific">Candidatus Uhrbacteria bacterium CG10_big_fil_rev_8_21_14_0_10_50_16</name>
    <dbReference type="NCBI Taxonomy" id="1975039"/>
    <lineage>
        <taxon>Bacteria</taxon>
        <taxon>Candidatus Uhriibacteriota</taxon>
    </lineage>
</organism>
<proteinExistence type="predicted"/>
<evidence type="ECO:0000313" key="3">
    <source>
        <dbReference type="Proteomes" id="UP000230084"/>
    </source>
</evidence>
<gene>
    <name evidence="2" type="ORF">COV06_02555</name>
</gene>
<comment type="caution">
    <text evidence="2">The sequence shown here is derived from an EMBL/GenBank/DDBJ whole genome shotgun (WGS) entry which is preliminary data.</text>
</comment>
<dbReference type="EMBL" id="PCYM01000005">
    <property type="protein sequence ID" value="PIR47541.1"/>
    <property type="molecule type" value="Genomic_DNA"/>
</dbReference>
<feature type="region of interest" description="Disordered" evidence="1">
    <location>
        <begin position="1"/>
        <end position="23"/>
    </location>
</feature>
<accession>A0A2H0RLV6</accession>
<feature type="compositionally biased region" description="Basic and acidic residues" evidence="1">
    <location>
        <begin position="41"/>
        <end position="56"/>
    </location>
</feature>
<evidence type="ECO:0000256" key="1">
    <source>
        <dbReference type="SAM" id="MobiDB-lite"/>
    </source>
</evidence>